<evidence type="ECO:0008006" key="4">
    <source>
        <dbReference type="Google" id="ProtNLM"/>
    </source>
</evidence>
<sequence>MKAVARFCTLSIDRDVVFWNKSISSLVRKGLLREAHRVFDEMPQRTVVSWNAIITGYVRNNDLKQARKLFDEMPQKDVVSWNLILSAYIRVGKIDEGRRFFDGITAKDAVSWNTMIGGYTKVLRISDAHSLFEKTPMRNVVSWNTMITGYVGCGDLRSAKELFERMPARDLASWNAMVVGLVQNGELDEAARLLEKMGKGDVDAYNSLIAGYGQNRRVEDARRLFDKIPREGCCRQNEPGVDDGIKKFERNVVSWNTMIMCYVKDGNLPAAQQLFDEMPVRDIVSWNTLISGYVHASAIDKALFLFSKVPGPDVETWNSIISGLAQNRRLEDARSFFNSAPRKNLVSWNAIISGCEQNDDYHGALDLFLKMQECCLKPDKHTLSCVLSACAGLVALHQGKQIHQYLTKSWVCDTPLKNSLITMYSKCGEITDARKVFDDVQFRDLISWNALIGGYAHNGCAEEALLMFSKMKMLKVAPSHITFLSVLSACGHAGLVEEGRRHFCSMTEDFHIIPRMEHFASMVDIFGRSGLIQEAVELINEMPVLPDRSVWGSLLSAAKIHANLEVAALAAQALIKLEPESSMSYVVLSNMYANAGKWNAALEVRKLMEKNGVKKEPGYSHIELLNTVHAFVAGDRTHPMAQKIYEVTECFSLHVNDFVFGYETSDSLVIDKG</sequence>
<evidence type="ECO:0000256" key="2">
    <source>
        <dbReference type="PROSITE-ProRule" id="PRU00708"/>
    </source>
</evidence>
<dbReference type="Pfam" id="PF20430">
    <property type="entry name" value="Eplus_motif"/>
    <property type="match status" value="1"/>
</dbReference>
<protein>
    <recommendedName>
        <fullName evidence="4">Pentacotripeptide-repeat region of PRORP domain-containing protein</fullName>
    </recommendedName>
</protein>
<accession>A0A5K1BG30</accession>
<dbReference type="NCBIfam" id="TIGR00756">
    <property type="entry name" value="PPR"/>
    <property type="match status" value="8"/>
</dbReference>
<dbReference type="PANTHER" id="PTHR47926">
    <property type="entry name" value="PENTATRICOPEPTIDE REPEAT-CONTAINING PROTEIN"/>
    <property type="match status" value="1"/>
</dbReference>
<dbReference type="Gramene" id="NC3G0229470.1">
    <property type="protein sequence ID" value="NC3G0229470.1:cds"/>
    <property type="gene ID" value="NC3G0229470"/>
</dbReference>
<dbReference type="GO" id="GO:0003723">
    <property type="term" value="F:RNA binding"/>
    <property type="evidence" value="ECO:0007669"/>
    <property type="project" value="InterPro"/>
</dbReference>
<feature type="repeat" description="PPR" evidence="2">
    <location>
        <begin position="444"/>
        <end position="478"/>
    </location>
</feature>
<dbReference type="FunFam" id="1.25.40.10:FF:000280">
    <property type="entry name" value="Pentatricopeptide repeat-containing protein"/>
    <property type="match status" value="1"/>
</dbReference>
<feature type="repeat" description="PPR" evidence="2">
    <location>
        <begin position="313"/>
        <end position="347"/>
    </location>
</feature>
<feature type="repeat" description="PPR" evidence="2">
    <location>
        <begin position="139"/>
        <end position="173"/>
    </location>
</feature>
<feature type="repeat" description="PPR" evidence="2">
    <location>
        <begin position="201"/>
        <end position="235"/>
    </location>
</feature>
<organism evidence="3">
    <name type="scientific">Nymphaea colorata</name>
    <name type="common">pocket water lily</name>
    <dbReference type="NCBI Taxonomy" id="210225"/>
    <lineage>
        <taxon>Eukaryota</taxon>
        <taxon>Viridiplantae</taxon>
        <taxon>Streptophyta</taxon>
        <taxon>Embryophyta</taxon>
        <taxon>Tracheophyta</taxon>
        <taxon>Spermatophyta</taxon>
        <taxon>Magnoliopsida</taxon>
        <taxon>Nymphaeales</taxon>
        <taxon>Nymphaeaceae</taxon>
        <taxon>Nymphaea</taxon>
    </lineage>
</organism>
<evidence type="ECO:0000256" key="1">
    <source>
        <dbReference type="ARBA" id="ARBA00022737"/>
    </source>
</evidence>
<dbReference type="InterPro" id="IPR046849">
    <property type="entry name" value="E2_motif"/>
</dbReference>
<feature type="repeat" description="PPR" evidence="2">
    <location>
        <begin position="251"/>
        <end position="285"/>
    </location>
</feature>
<keyword evidence="1" id="KW-0677">Repeat</keyword>
<dbReference type="SUPFAM" id="SSF48452">
    <property type="entry name" value="TPR-like"/>
    <property type="match status" value="1"/>
</dbReference>
<feature type="repeat" description="PPR" evidence="2">
    <location>
        <begin position="15"/>
        <end position="45"/>
    </location>
</feature>
<dbReference type="EMBL" id="LR721781">
    <property type="protein sequence ID" value="VVW13319.1"/>
    <property type="molecule type" value="Genomic_DNA"/>
</dbReference>
<dbReference type="PANTHER" id="PTHR47926:SF468">
    <property type="entry name" value="PENTATRICOPEPTIDE REPEAT-CONTAINING PROTEIN"/>
    <property type="match status" value="1"/>
</dbReference>
<feature type="repeat" description="PPR" evidence="2">
    <location>
        <begin position="581"/>
        <end position="615"/>
    </location>
</feature>
<dbReference type="PROSITE" id="PS51375">
    <property type="entry name" value="PPR"/>
    <property type="match status" value="8"/>
</dbReference>
<reference evidence="3" key="1">
    <citation type="submission" date="2019-09" db="EMBL/GenBank/DDBJ databases">
        <authorList>
            <person name="Zhang L."/>
        </authorList>
    </citation>
    <scope>NUCLEOTIDE SEQUENCE</scope>
</reference>
<dbReference type="AlphaFoldDB" id="A0A5K1BG30"/>
<evidence type="ECO:0000313" key="3">
    <source>
        <dbReference type="EMBL" id="VVW13319.1"/>
    </source>
</evidence>
<dbReference type="InterPro" id="IPR046960">
    <property type="entry name" value="PPR_At4g14850-like_plant"/>
</dbReference>
<dbReference type="InterPro" id="IPR002885">
    <property type="entry name" value="PPR_rpt"/>
</dbReference>
<name>A0A5K1BG30_9MAGN</name>
<dbReference type="InterPro" id="IPR046848">
    <property type="entry name" value="E_motif"/>
</dbReference>
<dbReference type="OMA" id="DFFEKMP"/>
<dbReference type="OrthoDB" id="185373at2759"/>
<dbReference type="GO" id="GO:0009451">
    <property type="term" value="P:RNA modification"/>
    <property type="evidence" value="ECO:0007669"/>
    <property type="project" value="InterPro"/>
</dbReference>
<dbReference type="FunFam" id="1.25.40.10:FF:000344">
    <property type="entry name" value="Pentatricopeptide repeat-containing protein"/>
    <property type="match status" value="1"/>
</dbReference>
<dbReference type="Pfam" id="PF20431">
    <property type="entry name" value="E_motif"/>
    <property type="match status" value="1"/>
</dbReference>
<feature type="repeat" description="PPR" evidence="2">
    <location>
        <begin position="46"/>
        <end position="80"/>
    </location>
</feature>
<dbReference type="Pfam" id="PF01535">
    <property type="entry name" value="PPR"/>
    <property type="match status" value="10"/>
</dbReference>
<dbReference type="Gene3D" id="1.25.40.10">
    <property type="entry name" value="Tetratricopeptide repeat domain"/>
    <property type="match status" value="6"/>
</dbReference>
<gene>
    <name evidence="3" type="ORF">NYM_LOCUS16252</name>
</gene>
<proteinExistence type="predicted"/>
<dbReference type="Pfam" id="PF13041">
    <property type="entry name" value="PPR_2"/>
    <property type="match status" value="4"/>
</dbReference>
<dbReference type="InterPro" id="IPR011990">
    <property type="entry name" value="TPR-like_helical_dom_sf"/>
</dbReference>